<dbReference type="OrthoDB" id="8454302at2"/>
<protein>
    <submittedName>
        <fullName evidence="2">Signal recognition particle GTPase</fullName>
    </submittedName>
</protein>
<dbReference type="Proteomes" id="UP000057213">
    <property type="component" value="Chromosome"/>
</dbReference>
<dbReference type="InterPro" id="IPR010642">
    <property type="entry name" value="Invasion_prot_B"/>
</dbReference>
<evidence type="ECO:0000313" key="2">
    <source>
        <dbReference type="EMBL" id="ALE04056.1"/>
    </source>
</evidence>
<keyword evidence="1" id="KW-0732">Signal</keyword>
<dbReference type="AlphaFoldDB" id="A0A0M4LJL9"/>
<dbReference type="PATRIC" id="fig|1318743.3.peg.1257"/>
<evidence type="ECO:0000313" key="3">
    <source>
        <dbReference type="Proteomes" id="UP000057213"/>
    </source>
</evidence>
<accession>A0A0M4LJL9</accession>
<dbReference type="KEGG" id="banc:PU02_1242"/>
<feature type="chain" id="PRO_5005797671" evidence="1">
    <location>
        <begin position="31"/>
        <end position="178"/>
    </location>
</feature>
<feature type="signal peptide" evidence="1">
    <location>
        <begin position="1"/>
        <end position="30"/>
    </location>
</feature>
<sequence length="178" mass="20197">MVHYQIHQKISFLSAFVCTFFSIFSGHSVAQISSAHDTPAPQIYGTWTKVCSLPPGTPNMQCEIVQDIRIQERQDITFRVIFYKLPKNQGTLMRVFVPIRVELRPGIAVEIDNTDIGTLEYRRCLGDHCVAETLLSDNLFQYFLKGKTATYTIFITPEQKIGGLINLHGLTEAYKNLP</sequence>
<organism evidence="2 3">
    <name type="scientific">Bartonella ancashensis</name>
    <dbReference type="NCBI Taxonomy" id="1318743"/>
    <lineage>
        <taxon>Bacteria</taxon>
        <taxon>Pseudomonadati</taxon>
        <taxon>Pseudomonadota</taxon>
        <taxon>Alphaproteobacteria</taxon>
        <taxon>Hyphomicrobiales</taxon>
        <taxon>Bartonellaceae</taxon>
        <taxon>Bartonella</taxon>
    </lineage>
</organism>
<dbReference type="Gene3D" id="2.60.40.1880">
    <property type="entry name" value="Invasion associated locus B (IalB) protein"/>
    <property type="match status" value="1"/>
</dbReference>
<name>A0A0M4LJL9_9HYPH</name>
<dbReference type="EMBL" id="CP010401">
    <property type="protein sequence ID" value="ALE04056.1"/>
    <property type="molecule type" value="Genomic_DNA"/>
</dbReference>
<keyword evidence="3" id="KW-1185">Reference proteome</keyword>
<dbReference type="Pfam" id="PF06776">
    <property type="entry name" value="IalB"/>
    <property type="match status" value="1"/>
</dbReference>
<dbReference type="InterPro" id="IPR038696">
    <property type="entry name" value="IalB_sf"/>
</dbReference>
<proteinExistence type="predicted"/>
<evidence type="ECO:0000256" key="1">
    <source>
        <dbReference type="SAM" id="SignalP"/>
    </source>
</evidence>
<dbReference type="RefSeq" id="WP_053944505.1">
    <property type="nucleotide sequence ID" value="NZ_CP010401.1"/>
</dbReference>
<dbReference type="STRING" id="1318743.PU02_1242"/>
<reference evidence="2 3" key="1">
    <citation type="journal article" date="2015" name="Genome Announc.">
        <title>Complete Genome Sequence of Bartonella ancashensis Strain 20.00, Isolated from the Blood of a Patient with Verruga Peruana.</title>
        <authorList>
            <person name="Hang J."/>
            <person name="Mullins K.E."/>
            <person name="Clifford R.J."/>
            <person name="Onmus-Leone F."/>
            <person name="Yang Y."/>
            <person name="Jiang J."/>
            <person name="Leguia M."/>
            <person name="Kasper M.R."/>
            <person name="Maguina C."/>
            <person name="Lesho E.P."/>
            <person name="Jarman R.G."/>
            <person name="Richards A.L."/>
            <person name="Blazes D."/>
        </authorList>
    </citation>
    <scope>NUCLEOTIDE SEQUENCE [LARGE SCALE GENOMIC DNA]</scope>
    <source>
        <strain evidence="2 3">20.00</strain>
    </source>
</reference>
<gene>
    <name evidence="2" type="ORF">PU02_1242</name>
</gene>